<keyword evidence="2" id="KW-1185">Reference proteome</keyword>
<dbReference type="SUPFAM" id="SSF117281">
    <property type="entry name" value="Kelch motif"/>
    <property type="match status" value="1"/>
</dbReference>
<organism evidence="1 2">
    <name type="scientific">Mytilus edulis</name>
    <name type="common">Blue mussel</name>
    <dbReference type="NCBI Taxonomy" id="6550"/>
    <lineage>
        <taxon>Eukaryota</taxon>
        <taxon>Metazoa</taxon>
        <taxon>Spiralia</taxon>
        <taxon>Lophotrochozoa</taxon>
        <taxon>Mollusca</taxon>
        <taxon>Bivalvia</taxon>
        <taxon>Autobranchia</taxon>
        <taxon>Pteriomorphia</taxon>
        <taxon>Mytilida</taxon>
        <taxon>Mytiloidea</taxon>
        <taxon>Mytilidae</taxon>
        <taxon>Mytilinae</taxon>
        <taxon>Mytilus</taxon>
    </lineage>
</organism>
<gene>
    <name evidence="1" type="ORF">MEDL_31198</name>
</gene>
<dbReference type="Proteomes" id="UP000683360">
    <property type="component" value="Unassembled WGS sequence"/>
</dbReference>
<accession>A0A8S3SL15</accession>
<dbReference type="AlphaFoldDB" id="A0A8S3SL15"/>
<dbReference type="InterPro" id="IPR015915">
    <property type="entry name" value="Kelch-typ_b-propeller"/>
</dbReference>
<reference evidence="1" key="1">
    <citation type="submission" date="2021-03" db="EMBL/GenBank/DDBJ databases">
        <authorList>
            <person name="Bekaert M."/>
        </authorList>
    </citation>
    <scope>NUCLEOTIDE SEQUENCE</scope>
</reference>
<evidence type="ECO:0000313" key="2">
    <source>
        <dbReference type="Proteomes" id="UP000683360"/>
    </source>
</evidence>
<proteinExistence type="predicted"/>
<comment type="caution">
    <text evidence="1">The sequence shown here is derived from an EMBL/GenBank/DDBJ whole genome shotgun (WGS) entry which is preliminary data.</text>
</comment>
<sequence length="154" mass="17639">MVHRFPEPIRKHVVEVLKTGQVCKELINYDNILLYLEVSCISRPLKTACEEKLLECVEVMNSIDALQIAEKNLFKSHDVNDRFSVACAQKDETEAPYVYIASGKRVVRYDPILLKHEHCHNLNHQRLECSLVVLGDFIYALGGHHNGNNVLEIE</sequence>
<name>A0A8S3SL15_MYTED</name>
<dbReference type="EMBL" id="CAJPWZ010001545">
    <property type="protein sequence ID" value="CAG2217576.1"/>
    <property type="molecule type" value="Genomic_DNA"/>
</dbReference>
<evidence type="ECO:0000313" key="1">
    <source>
        <dbReference type="EMBL" id="CAG2217576.1"/>
    </source>
</evidence>
<protein>
    <submittedName>
        <fullName evidence="1">Uncharacterized protein</fullName>
    </submittedName>
</protein>